<dbReference type="EMBL" id="JABFCZ010000009">
    <property type="protein sequence ID" value="MBD1546440.1"/>
    <property type="molecule type" value="Genomic_DNA"/>
</dbReference>
<organism evidence="1 2">
    <name type="scientific">Roseibium aggregatum</name>
    <dbReference type="NCBI Taxonomy" id="187304"/>
    <lineage>
        <taxon>Bacteria</taxon>
        <taxon>Pseudomonadati</taxon>
        <taxon>Pseudomonadota</taxon>
        <taxon>Alphaproteobacteria</taxon>
        <taxon>Hyphomicrobiales</taxon>
        <taxon>Stappiaceae</taxon>
        <taxon>Roseibium</taxon>
    </lineage>
</organism>
<comment type="caution">
    <text evidence="1">The sequence shown here is derived from an EMBL/GenBank/DDBJ whole genome shotgun (WGS) entry which is preliminary data.</text>
</comment>
<reference evidence="1" key="1">
    <citation type="submission" date="2020-05" db="EMBL/GenBank/DDBJ databases">
        <title>Identification of trans-AT polyketide cluster in two marine bacteria, producers of a novel glutaramide-containing polyketide sesbanimide D and analogs.</title>
        <authorList>
            <person name="Kacar D."/>
            <person name="Rodriguez P."/>
            <person name="Canedo L."/>
            <person name="Gonzalez E."/>
            <person name="Galan B."/>
            <person name="De La Calle F."/>
            <person name="Garcia J.L."/>
        </authorList>
    </citation>
    <scope>NUCLEOTIDE SEQUENCE</scope>
    <source>
        <strain evidence="1">PHM038</strain>
    </source>
</reference>
<name>A0A926NZE3_9HYPH</name>
<dbReference type="Proteomes" id="UP000598467">
    <property type="component" value="Unassembled WGS sequence"/>
</dbReference>
<evidence type="ECO:0000313" key="2">
    <source>
        <dbReference type="Proteomes" id="UP000598467"/>
    </source>
</evidence>
<dbReference type="RefSeq" id="WP_190291115.1">
    <property type="nucleotide sequence ID" value="NZ_JABFCZ010000009.1"/>
</dbReference>
<gene>
    <name evidence="1" type="ORF">HK439_09215</name>
</gene>
<proteinExistence type="predicted"/>
<protein>
    <submittedName>
        <fullName evidence="1">Uncharacterized protein</fullName>
    </submittedName>
</protein>
<evidence type="ECO:0000313" key="1">
    <source>
        <dbReference type="EMBL" id="MBD1546440.1"/>
    </source>
</evidence>
<dbReference type="AlphaFoldDB" id="A0A926NZE3"/>
<accession>A0A926NZE3</accession>
<sequence length="170" mass="18036">MTAADITIELGSAPSGGCPCCDPEACFPQGYVSRGGQPHAIYFADWDYGASGTVELLISVGNWEKDSTPANRCAAAFRGQLTDGVARWTGFDARLSLWRDVGMVGKLLSDEDAALEPEFAGLADAITARDSRIQKALADTASTSKTMLRPVHRKTGIFAAQAARKEPAPD</sequence>